<organism evidence="7 8">
    <name type="scientific">Tsukamurella pulmonis</name>
    <dbReference type="NCBI Taxonomy" id="47312"/>
    <lineage>
        <taxon>Bacteria</taxon>
        <taxon>Bacillati</taxon>
        <taxon>Actinomycetota</taxon>
        <taxon>Actinomycetes</taxon>
        <taxon>Mycobacteriales</taxon>
        <taxon>Tsukamurellaceae</taxon>
        <taxon>Tsukamurella</taxon>
    </lineage>
</organism>
<feature type="DNA-binding region" description="H-T-H motif" evidence="4">
    <location>
        <begin position="49"/>
        <end position="68"/>
    </location>
</feature>
<keyword evidence="8" id="KW-1185">Reference proteome</keyword>
<dbReference type="InterPro" id="IPR050109">
    <property type="entry name" value="HTH-type_TetR-like_transc_reg"/>
</dbReference>
<protein>
    <submittedName>
        <fullName evidence="7">DNA-binding transcriptional regulator, AcrR family</fullName>
    </submittedName>
</protein>
<dbReference type="SUPFAM" id="SSF46689">
    <property type="entry name" value="Homeodomain-like"/>
    <property type="match status" value="1"/>
</dbReference>
<name>A0A1H1H1Y5_9ACTN</name>
<evidence type="ECO:0000256" key="5">
    <source>
        <dbReference type="SAM" id="MobiDB-lite"/>
    </source>
</evidence>
<dbReference type="PANTHER" id="PTHR30055:SF148">
    <property type="entry name" value="TETR-FAMILY TRANSCRIPTIONAL REGULATOR"/>
    <property type="match status" value="1"/>
</dbReference>
<dbReference type="Gene3D" id="1.10.10.60">
    <property type="entry name" value="Homeodomain-like"/>
    <property type="match status" value="1"/>
</dbReference>
<evidence type="ECO:0000256" key="4">
    <source>
        <dbReference type="PROSITE-ProRule" id="PRU00335"/>
    </source>
</evidence>
<dbReference type="InterPro" id="IPR011075">
    <property type="entry name" value="TetR_C"/>
</dbReference>
<dbReference type="InterPro" id="IPR009057">
    <property type="entry name" value="Homeodomain-like_sf"/>
</dbReference>
<keyword evidence="3" id="KW-0804">Transcription</keyword>
<dbReference type="OrthoDB" id="9796019at2"/>
<dbReference type="RefSeq" id="WP_082756811.1">
    <property type="nucleotide sequence ID" value="NZ_FNLF01000002.1"/>
</dbReference>
<dbReference type="GO" id="GO:0003700">
    <property type="term" value="F:DNA-binding transcription factor activity"/>
    <property type="evidence" value="ECO:0007669"/>
    <property type="project" value="TreeGrafter"/>
</dbReference>
<dbReference type="InterPro" id="IPR001647">
    <property type="entry name" value="HTH_TetR"/>
</dbReference>
<dbReference type="Pfam" id="PF16859">
    <property type="entry name" value="TetR_C_11"/>
    <property type="match status" value="1"/>
</dbReference>
<dbReference type="Proteomes" id="UP000183053">
    <property type="component" value="Unassembled WGS sequence"/>
</dbReference>
<feature type="region of interest" description="Disordered" evidence="5">
    <location>
        <begin position="1"/>
        <end position="22"/>
    </location>
</feature>
<keyword evidence="1" id="KW-0805">Transcription regulation</keyword>
<feature type="domain" description="HTH tetR-type" evidence="6">
    <location>
        <begin position="26"/>
        <end position="86"/>
    </location>
</feature>
<dbReference type="SUPFAM" id="SSF48498">
    <property type="entry name" value="Tetracyclin repressor-like, C-terminal domain"/>
    <property type="match status" value="1"/>
</dbReference>
<evidence type="ECO:0000313" key="7">
    <source>
        <dbReference type="EMBL" id="SDR19098.1"/>
    </source>
</evidence>
<sequence length="218" mass="22542">MSDREGGQPGTGEGGEIRRRSGGRSARVQAEVFAAVLAELVEVGYAGLTVPGVARRAGVHKTTIYRRWEDRDSLLVAALAAFTAVPVEPQDTGSLERDLRRYAEGVIGVVAGPSGRVLRALFTSDAGALDGVSAVREQIFASRRPLSAAIIERAVGRGDVPAGTDPYDTIDYLVAPIYFRLLLSGGALDDALAGQAAAATAAAARAGAFRPGGPAPES</sequence>
<dbReference type="STRING" id="47312.SAMN04489765_3726"/>
<gene>
    <name evidence="7" type="ORF">SAMN04489765_3726</name>
</gene>
<evidence type="ECO:0000256" key="2">
    <source>
        <dbReference type="ARBA" id="ARBA00023125"/>
    </source>
</evidence>
<dbReference type="Pfam" id="PF00440">
    <property type="entry name" value="TetR_N"/>
    <property type="match status" value="1"/>
</dbReference>
<dbReference type="InterPro" id="IPR036271">
    <property type="entry name" value="Tet_transcr_reg_TetR-rel_C_sf"/>
</dbReference>
<dbReference type="AlphaFoldDB" id="A0A1H1H1Y5"/>
<dbReference type="EMBL" id="FNLF01000002">
    <property type="protein sequence ID" value="SDR19098.1"/>
    <property type="molecule type" value="Genomic_DNA"/>
</dbReference>
<dbReference type="PROSITE" id="PS50977">
    <property type="entry name" value="HTH_TETR_2"/>
    <property type="match status" value="1"/>
</dbReference>
<dbReference type="PANTHER" id="PTHR30055">
    <property type="entry name" value="HTH-TYPE TRANSCRIPTIONAL REGULATOR RUTR"/>
    <property type="match status" value="1"/>
</dbReference>
<proteinExistence type="predicted"/>
<accession>A0A1H1H1Y5</accession>
<dbReference type="GO" id="GO:0000976">
    <property type="term" value="F:transcription cis-regulatory region binding"/>
    <property type="evidence" value="ECO:0007669"/>
    <property type="project" value="TreeGrafter"/>
</dbReference>
<dbReference type="Gene3D" id="1.10.357.10">
    <property type="entry name" value="Tetracycline Repressor, domain 2"/>
    <property type="match status" value="1"/>
</dbReference>
<reference evidence="8" key="1">
    <citation type="submission" date="2016-10" db="EMBL/GenBank/DDBJ databases">
        <authorList>
            <person name="Varghese N."/>
            <person name="Submissions S."/>
        </authorList>
    </citation>
    <scope>NUCLEOTIDE SEQUENCE [LARGE SCALE GENOMIC DNA]</scope>
    <source>
        <strain evidence="8">DSM 44142</strain>
    </source>
</reference>
<evidence type="ECO:0000313" key="8">
    <source>
        <dbReference type="Proteomes" id="UP000183053"/>
    </source>
</evidence>
<keyword evidence="2 4" id="KW-0238">DNA-binding</keyword>
<evidence type="ECO:0000256" key="3">
    <source>
        <dbReference type="ARBA" id="ARBA00023163"/>
    </source>
</evidence>
<evidence type="ECO:0000256" key="1">
    <source>
        <dbReference type="ARBA" id="ARBA00023015"/>
    </source>
</evidence>
<evidence type="ECO:0000259" key="6">
    <source>
        <dbReference type="PROSITE" id="PS50977"/>
    </source>
</evidence>